<dbReference type="GeneID" id="15803620"/>
<dbReference type="VEuPathDB" id="PiroplasmaDB:BEWA_020620"/>
<evidence type="ECO:0000313" key="2">
    <source>
        <dbReference type="EMBL" id="AFZ79215.1"/>
    </source>
</evidence>
<sequence>MTTHTCTTGLSADIDIGQRKSGGSYEDSCQNTINIRKVDNRPTAGYKRYTHTLTGGNSVAGIYYNKEKQNGIDLSGGEYKKNVTIYYLDYDATNALPLIVGLERTYSDNYYYYKKTDYLTSDRWKDEYGVNKESELSSKLTSITSQLKLKQLVVLNTSQTQGSYFANGENNAPPANLTTQIQVTESSTEHQIYKKYKHTPSPGISVMRLLYTKDANNNNIPFESPVYRTSCSEAYVYYWNGATRSSNPLLLELKSNPSSTYYTVHKTGRTDNKWRLESSIETSNIKDKLDEQNCTRNNAHIMDISKASKSGYTCPCCKSKQIGLSIHGEKYFYYYHNIYGGFFSRLKNGGTEQTGIKFPKGTTRVYVYHYPKGSEGIPLLIHFLNKWYQRESLESSSWNDVKVDPPTSPFKKDKILKLLEAKLPAVAVNVWEGNDLKTGGQHSEYDDPSGSKQIKVTRDDVESEEEGTGYTSFTHCVQGKPNFIVKEVKYGSSSLQGIDPSSILKTVTAYYSGRSEFKLDNLLMIELVKRNGPNNYAYYSRKNGGSTWRVDREQANKLGNSELTQKLKNLKEELDKPSSPSGLQGLNGAGGPQAPDRGEKNIFQKALNFIESHPAEIGGVGGTIGTGILGFGTWKLWPKIMSCLITKTL</sequence>
<gene>
    <name evidence="2" type="ORF">BEWA_020620</name>
</gene>
<dbReference type="RefSeq" id="XP_004828881.1">
    <property type="nucleotide sequence ID" value="XM_004828824.1"/>
</dbReference>
<proteinExistence type="predicted"/>
<dbReference type="KEGG" id="beq:BEWA_020620"/>
<dbReference type="Proteomes" id="UP000031512">
    <property type="component" value="Chromosome 1"/>
</dbReference>
<dbReference type="AlphaFoldDB" id="L0AUI0"/>
<protein>
    <submittedName>
        <fullName evidence="2">Uncharacterized protein</fullName>
    </submittedName>
</protein>
<evidence type="ECO:0000313" key="3">
    <source>
        <dbReference type="Proteomes" id="UP000031512"/>
    </source>
</evidence>
<dbReference type="EMBL" id="CP001669">
    <property type="protein sequence ID" value="AFZ79215.1"/>
    <property type="molecule type" value="Genomic_DNA"/>
</dbReference>
<dbReference type="eggNOG" id="ENOG502QWUR">
    <property type="taxonomic scope" value="Eukaryota"/>
</dbReference>
<feature type="region of interest" description="Disordered" evidence="1">
    <location>
        <begin position="572"/>
        <end position="597"/>
    </location>
</feature>
<reference evidence="2 3" key="1">
    <citation type="journal article" date="2012" name="BMC Genomics">
        <title>Comparative genomic analysis and phylogenetic position of Theileria equi.</title>
        <authorList>
            <person name="Kappmeyer L.S."/>
            <person name="Thiagarajan M."/>
            <person name="Herndon D.R."/>
            <person name="Ramsay J.D."/>
            <person name="Caler E."/>
            <person name="Djikeng A."/>
            <person name="Gillespie J.J."/>
            <person name="Lau A.O."/>
            <person name="Roalson E.H."/>
            <person name="Silva J.C."/>
            <person name="Silva M.G."/>
            <person name="Suarez C.E."/>
            <person name="Ueti M.W."/>
            <person name="Nene V.M."/>
            <person name="Mealey R.H."/>
            <person name="Knowles D.P."/>
            <person name="Brayton K.A."/>
        </authorList>
    </citation>
    <scope>NUCLEOTIDE SEQUENCE [LARGE SCALE GENOMIC DNA]</scope>
    <source>
        <strain evidence="2 3">WA</strain>
    </source>
</reference>
<accession>L0AUI0</accession>
<organism evidence="2 3">
    <name type="scientific">Theileria equi strain WA</name>
    <dbReference type="NCBI Taxonomy" id="1537102"/>
    <lineage>
        <taxon>Eukaryota</taxon>
        <taxon>Sar</taxon>
        <taxon>Alveolata</taxon>
        <taxon>Apicomplexa</taxon>
        <taxon>Aconoidasida</taxon>
        <taxon>Piroplasmida</taxon>
        <taxon>Theileriidae</taxon>
        <taxon>Theileria</taxon>
    </lineage>
</organism>
<evidence type="ECO:0000256" key="1">
    <source>
        <dbReference type="SAM" id="MobiDB-lite"/>
    </source>
</evidence>
<name>L0AUI0_THEEQ</name>
<keyword evidence="3" id="KW-1185">Reference proteome</keyword>